<evidence type="ECO:0000313" key="3">
    <source>
        <dbReference type="Proteomes" id="UP000193411"/>
    </source>
</evidence>
<name>A0A1Y2HMC9_9FUNG</name>
<feature type="chain" id="PRO_5012101556" evidence="1">
    <location>
        <begin position="24"/>
        <end position="77"/>
    </location>
</feature>
<sequence>MGASTLFATVLIGIVAFTTAADAAAIDASAMIPQSDHCDPNYPSCFRRCNRLCATLSPEDCQKCVDACGCNNEPRKA</sequence>
<comment type="caution">
    <text evidence="2">The sequence shown here is derived from an EMBL/GenBank/DDBJ whole genome shotgun (WGS) entry which is preliminary data.</text>
</comment>
<gene>
    <name evidence="2" type="ORF">BCR44DRAFT_41159</name>
</gene>
<organism evidence="2 3">
    <name type="scientific">Catenaria anguillulae PL171</name>
    <dbReference type="NCBI Taxonomy" id="765915"/>
    <lineage>
        <taxon>Eukaryota</taxon>
        <taxon>Fungi</taxon>
        <taxon>Fungi incertae sedis</taxon>
        <taxon>Blastocladiomycota</taxon>
        <taxon>Blastocladiomycetes</taxon>
        <taxon>Blastocladiales</taxon>
        <taxon>Catenariaceae</taxon>
        <taxon>Catenaria</taxon>
    </lineage>
</organism>
<feature type="signal peptide" evidence="1">
    <location>
        <begin position="1"/>
        <end position="23"/>
    </location>
</feature>
<dbReference type="EMBL" id="MCFL01000030">
    <property type="protein sequence ID" value="ORZ34252.1"/>
    <property type="molecule type" value="Genomic_DNA"/>
</dbReference>
<dbReference type="Proteomes" id="UP000193411">
    <property type="component" value="Unassembled WGS sequence"/>
</dbReference>
<protein>
    <submittedName>
        <fullName evidence="2">Uncharacterized protein</fullName>
    </submittedName>
</protein>
<accession>A0A1Y2HMC9</accession>
<evidence type="ECO:0000256" key="1">
    <source>
        <dbReference type="SAM" id="SignalP"/>
    </source>
</evidence>
<evidence type="ECO:0000313" key="2">
    <source>
        <dbReference type="EMBL" id="ORZ34252.1"/>
    </source>
</evidence>
<keyword evidence="3" id="KW-1185">Reference proteome</keyword>
<proteinExistence type="predicted"/>
<dbReference type="AlphaFoldDB" id="A0A1Y2HMC9"/>
<keyword evidence="1" id="KW-0732">Signal</keyword>
<reference evidence="2 3" key="1">
    <citation type="submission" date="2016-07" db="EMBL/GenBank/DDBJ databases">
        <title>Pervasive Adenine N6-methylation of Active Genes in Fungi.</title>
        <authorList>
            <consortium name="DOE Joint Genome Institute"/>
            <person name="Mondo S.J."/>
            <person name="Dannebaum R.O."/>
            <person name="Kuo R.C."/>
            <person name="Labutti K."/>
            <person name="Haridas S."/>
            <person name="Kuo A."/>
            <person name="Salamov A."/>
            <person name="Ahrendt S.R."/>
            <person name="Lipzen A."/>
            <person name="Sullivan W."/>
            <person name="Andreopoulos W.B."/>
            <person name="Clum A."/>
            <person name="Lindquist E."/>
            <person name="Daum C."/>
            <person name="Ramamoorthy G.K."/>
            <person name="Gryganskyi A."/>
            <person name="Culley D."/>
            <person name="Magnuson J.K."/>
            <person name="James T.Y."/>
            <person name="O'Malley M.A."/>
            <person name="Stajich J.E."/>
            <person name="Spatafora J.W."/>
            <person name="Visel A."/>
            <person name="Grigoriev I.V."/>
        </authorList>
    </citation>
    <scope>NUCLEOTIDE SEQUENCE [LARGE SCALE GENOMIC DNA]</scope>
    <source>
        <strain evidence="2 3">PL171</strain>
    </source>
</reference>